<protein>
    <recommendedName>
        <fullName evidence="4">TPA-induced transmembrane protein</fullName>
    </recommendedName>
</protein>
<gene>
    <name evidence="2" type="primary">LOC114650317</name>
</gene>
<reference evidence="2" key="1">
    <citation type="submission" date="2021-06" db="EMBL/GenBank/DDBJ databases">
        <authorList>
            <consortium name="Wellcome Sanger Institute Data Sharing"/>
        </authorList>
    </citation>
    <scope>NUCLEOTIDE SEQUENCE [LARGE SCALE GENOMIC DNA]</scope>
</reference>
<keyword evidence="1" id="KW-0812">Transmembrane</keyword>
<reference evidence="2" key="2">
    <citation type="submission" date="2025-08" db="UniProtKB">
        <authorList>
            <consortium name="Ensembl"/>
        </authorList>
    </citation>
    <scope>IDENTIFICATION</scope>
</reference>
<dbReference type="Proteomes" id="UP000694620">
    <property type="component" value="Chromosome 4"/>
</dbReference>
<keyword evidence="3" id="KW-1185">Reference proteome</keyword>
<sequence length="248" mass="28599">MNDGKEVEMQIMPGTQVYNGQDHGSNSDECIPLQSMDLDTRTLPLETTNSLSINCEAESHQPISNRGKKRCYSKSKLVCWKLKLWHTILLIILLFLLAIVISLVLYSVVYEDEDEKFDKQSYITPHNYNGTLRVINCQGSTESPQHQFESTCISQHLRDMLLKLYRSSPLLGRYFVDAYSLPNGTNDTIAYYRLQFQVPEENTLLLKYTLNEEVVVNIFRQHLYDQEFEENRVLVIDPASLSIHGTLL</sequence>
<keyword evidence="1" id="KW-0472">Membrane</keyword>
<dbReference type="PANTHER" id="PTHR14636">
    <property type="entry name" value="TPA-INDUCED TRANSMEMBRANE PROTEIN"/>
    <property type="match status" value="1"/>
</dbReference>
<dbReference type="PANTHER" id="PTHR14636:SF1">
    <property type="entry name" value="TPA-INDUCED TRANSMEMBRANE PROTEIN"/>
    <property type="match status" value="1"/>
</dbReference>
<reference evidence="2" key="3">
    <citation type="submission" date="2025-09" db="UniProtKB">
        <authorList>
            <consortium name="Ensembl"/>
        </authorList>
    </citation>
    <scope>IDENTIFICATION</scope>
</reference>
<organism evidence="2 3">
    <name type="scientific">Erpetoichthys calabaricus</name>
    <name type="common">Rope fish</name>
    <name type="synonym">Calamoichthys calabaricus</name>
    <dbReference type="NCBI Taxonomy" id="27687"/>
    <lineage>
        <taxon>Eukaryota</taxon>
        <taxon>Metazoa</taxon>
        <taxon>Chordata</taxon>
        <taxon>Craniata</taxon>
        <taxon>Vertebrata</taxon>
        <taxon>Euteleostomi</taxon>
        <taxon>Actinopterygii</taxon>
        <taxon>Polypteriformes</taxon>
        <taxon>Polypteridae</taxon>
        <taxon>Erpetoichthys</taxon>
    </lineage>
</organism>
<evidence type="ECO:0008006" key="4">
    <source>
        <dbReference type="Google" id="ProtNLM"/>
    </source>
</evidence>
<name>A0A8C4X4R9_ERPCA</name>
<keyword evidence="1" id="KW-1133">Transmembrane helix</keyword>
<evidence type="ECO:0000256" key="1">
    <source>
        <dbReference type="SAM" id="Phobius"/>
    </source>
</evidence>
<proteinExistence type="predicted"/>
<evidence type="ECO:0000313" key="2">
    <source>
        <dbReference type="Ensembl" id="ENSECRP00000005441.1"/>
    </source>
</evidence>
<dbReference type="InterPro" id="IPR033223">
    <property type="entry name" value="TTMP"/>
</dbReference>
<feature type="transmembrane region" description="Helical" evidence="1">
    <location>
        <begin position="84"/>
        <end position="109"/>
    </location>
</feature>
<dbReference type="AlphaFoldDB" id="A0A8C4X4R9"/>
<dbReference type="Ensembl" id="ENSECRT00000005536.1">
    <property type="protein sequence ID" value="ENSECRP00000005441.1"/>
    <property type="gene ID" value="ENSECRG00000003669.1"/>
</dbReference>
<evidence type="ECO:0000313" key="3">
    <source>
        <dbReference type="Proteomes" id="UP000694620"/>
    </source>
</evidence>
<accession>A0A8C4X4R9</accession>